<gene>
    <name evidence="3" type="ORF">A2Y57_04480</name>
</gene>
<proteinExistence type="predicted"/>
<organism evidence="3 4">
    <name type="scientific">Candidatus Woykebacteria bacterium RBG_13_40_7b</name>
    <dbReference type="NCBI Taxonomy" id="1802594"/>
    <lineage>
        <taxon>Bacteria</taxon>
        <taxon>Candidatus Woykeibacteriota</taxon>
    </lineage>
</organism>
<dbReference type="AlphaFoldDB" id="A0A1G1W7U6"/>
<dbReference type="Pfam" id="PF04014">
    <property type="entry name" value="MazE_antitoxin"/>
    <property type="match status" value="1"/>
</dbReference>
<name>A0A1G1W7U6_9BACT</name>
<feature type="domain" description="SpoVT-AbrB" evidence="2">
    <location>
        <begin position="7"/>
        <end position="52"/>
    </location>
</feature>
<evidence type="ECO:0000256" key="1">
    <source>
        <dbReference type="PROSITE-ProRule" id="PRU01076"/>
    </source>
</evidence>
<dbReference type="SUPFAM" id="SSF89447">
    <property type="entry name" value="AbrB/MazE/MraZ-like"/>
    <property type="match status" value="1"/>
</dbReference>
<comment type="caution">
    <text evidence="3">The sequence shown here is derived from an EMBL/GenBank/DDBJ whole genome shotgun (WGS) entry which is preliminary data.</text>
</comment>
<dbReference type="InterPro" id="IPR007159">
    <property type="entry name" value="SpoVT-AbrB_dom"/>
</dbReference>
<dbReference type="Proteomes" id="UP000177103">
    <property type="component" value="Unassembled WGS sequence"/>
</dbReference>
<evidence type="ECO:0000259" key="2">
    <source>
        <dbReference type="PROSITE" id="PS51740"/>
    </source>
</evidence>
<evidence type="ECO:0000313" key="4">
    <source>
        <dbReference type="Proteomes" id="UP000177103"/>
    </source>
</evidence>
<protein>
    <recommendedName>
        <fullName evidence="2">SpoVT-AbrB domain-containing protein</fullName>
    </recommendedName>
</protein>
<dbReference type="EMBL" id="MHCQ01000039">
    <property type="protein sequence ID" value="OGY23755.1"/>
    <property type="molecule type" value="Genomic_DNA"/>
</dbReference>
<dbReference type="GO" id="GO:0003677">
    <property type="term" value="F:DNA binding"/>
    <property type="evidence" value="ECO:0007669"/>
    <property type="project" value="UniProtKB-UniRule"/>
</dbReference>
<reference evidence="3 4" key="1">
    <citation type="journal article" date="2016" name="Nat. Commun.">
        <title>Thousands of microbial genomes shed light on interconnected biogeochemical processes in an aquifer system.</title>
        <authorList>
            <person name="Anantharaman K."/>
            <person name="Brown C.T."/>
            <person name="Hug L.A."/>
            <person name="Sharon I."/>
            <person name="Castelle C.J."/>
            <person name="Probst A.J."/>
            <person name="Thomas B.C."/>
            <person name="Singh A."/>
            <person name="Wilkins M.J."/>
            <person name="Karaoz U."/>
            <person name="Brodie E.L."/>
            <person name="Williams K.H."/>
            <person name="Hubbard S.S."/>
            <person name="Banfield J.F."/>
        </authorList>
    </citation>
    <scope>NUCLEOTIDE SEQUENCE [LARGE SCALE GENOMIC DNA]</scope>
</reference>
<dbReference type="PROSITE" id="PS51740">
    <property type="entry name" value="SPOVT_ABRB"/>
    <property type="match status" value="1"/>
</dbReference>
<keyword evidence="1" id="KW-0238">DNA-binding</keyword>
<dbReference type="Gene3D" id="2.10.260.10">
    <property type="match status" value="1"/>
</dbReference>
<dbReference type="SMART" id="SM00966">
    <property type="entry name" value="SpoVT_AbrB"/>
    <property type="match status" value="1"/>
</dbReference>
<sequence length="92" mass="10200">MSTDKKAEWLKVLGKGMITLPKKWRDEVGIEAGDVVKAKKGGSTIVIELPRENKAPYRVFSDAEIEEFLKEDKLPKSLAAKVADKLSTSSRP</sequence>
<evidence type="ECO:0000313" key="3">
    <source>
        <dbReference type="EMBL" id="OGY23755.1"/>
    </source>
</evidence>
<accession>A0A1G1W7U6</accession>
<dbReference type="InterPro" id="IPR037914">
    <property type="entry name" value="SpoVT-AbrB_sf"/>
</dbReference>